<dbReference type="Pfam" id="PF13561">
    <property type="entry name" value="adh_short_C2"/>
    <property type="match status" value="1"/>
</dbReference>
<proteinExistence type="inferred from homology"/>
<dbReference type="SMART" id="SM00822">
    <property type="entry name" value="PKS_KR"/>
    <property type="match status" value="1"/>
</dbReference>
<dbReference type="InterPro" id="IPR036291">
    <property type="entry name" value="NAD(P)-bd_dom_sf"/>
</dbReference>
<dbReference type="EMBL" id="LR721774">
    <property type="protein sequence ID" value="VVV39844.1"/>
    <property type="molecule type" value="Genomic_DNA"/>
</dbReference>
<dbReference type="GO" id="GO:0016614">
    <property type="term" value="F:oxidoreductase activity, acting on CH-OH group of donors"/>
    <property type="evidence" value="ECO:0007669"/>
    <property type="project" value="UniProtKB-ARBA"/>
</dbReference>
<dbReference type="FunFam" id="3.40.50.720:FF:000084">
    <property type="entry name" value="Short-chain dehydrogenase reductase"/>
    <property type="match status" value="1"/>
</dbReference>
<dbReference type="Gramene" id="NC1G0106360.1">
    <property type="protein sequence ID" value="NC1G0106360.1:cds"/>
    <property type="gene ID" value="NC1G0106360"/>
</dbReference>
<dbReference type="InterPro" id="IPR020904">
    <property type="entry name" value="Sc_DH/Rdtase_CS"/>
</dbReference>
<dbReference type="InterPro" id="IPR002347">
    <property type="entry name" value="SDR_fam"/>
</dbReference>
<dbReference type="AlphaFoldDB" id="A0A5K0VI36"/>
<evidence type="ECO:0000313" key="4">
    <source>
        <dbReference type="EMBL" id="VVV39844.1"/>
    </source>
</evidence>
<gene>
    <name evidence="4" type="ORF">NYM_LOCUS1097</name>
</gene>
<name>A0A5K0VI36_9MAGN</name>
<dbReference type="OrthoDB" id="1669814at2759"/>
<dbReference type="PROSITE" id="PS00061">
    <property type="entry name" value="ADH_SHORT"/>
    <property type="match status" value="1"/>
</dbReference>
<sequence>MPNLATAAPTTITASEATAGDVPIPYLTLQDRVVIVTGASSGIGRGIALHLASLGARIVVVYASSAAEAADVVSTINCSSPSPDLPQPRAISIRANVSDAADVKALFDGAEEFAGGSPPHVLVNSARILDSAYPPISAMSEEEWERVFETNAKGTFLCCREAANRLRRGGGGRIVNVSSSLVGALRPGYGAYVSSKAAVEAMTKILAKELKGSGITANCVAPGPLTTEMFLKGKSPESVDRVVSDTPMGRLGTPEDVAAVVGFLAGDSGQWVNGQVIRVNGGLL</sequence>
<protein>
    <recommendedName>
        <fullName evidence="3">Ketoreductase domain-containing protein</fullName>
    </recommendedName>
</protein>
<accession>A0A5K0VI36</accession>
<reference evidence="4" key="1">
    <citation type="submission" date="2019-09" db="EMBL/GenBank/DDBJ databases">
        <authorList>
            <person name="Zhang L."/>
        </authorList>
    </citation>
    <scope>NUCLEOTIDE SEQUENCE</scope>
</reference>
<dbReference type="PANTHER" id="PTHR48107:SF7">
    <property type="entry name" value="RE15974P"/>
    <property type="match status" value="1"/>
</dbReference>
<dbReference type="PANTHER" id="PTHR48107">
    <property type="entry name" value="NADPH-DEPENDENT ALDEHYDE REDUCTASE-LIKE PROTEIN, CHLOROPLASTIC-RELATED"/>
    <property type="match status" value="1"/>
</dbReference>
<dbReference type="OMA" id="NFPYFVA"/>
<evidence type="ECO:0000256" key="1">
    <source>
        <dbReference type="ARBA" id="ARBA00006484"/>
    </source>
</evidence>
<comment type="similarity">
    <text evidence="1">Belongs to the short-chain dehydrogenases/reductases (SDR) family.</text>
</comment>
<dbReference type="PRINTS" id="PR00080">
    <property type="entry name" value="SDRFAMILY"/>
</dbReference>
<dbReference type="SUPFAM" id="SSF51735">
    <property type="entry name" value="NAD(P)-binding Rossmann-fold domains"/>
    <property type="match status" value="1"/>
</dbReference>
<organism evidence="4">
    <name type="scientific">Nymphaea colorata</name>
    <name type="common">pocket water lily</name>
    <dbReference type="NCBI Taxonomy" id="210225"/>
    <lineage>
        <taxon>Eukaryota</taxon>
        <taxon>Viridiplantae</taxon>
        <taxon>Streptophyta</taxon>
        <taxon>Embryophyta</taxon>
        <taxon>Tracheophyta</taxon>
        <taxon>Spermatophyta</taxon>
        <taxon>Magnoliopsida</taxon>
        <taxon>Nymphaeales</taxon>
        <taxon>Nymphaeaceae</taxon>
        <taxon>Nymphaea</taxon>
    </lineage>
</organism>
<dbReference type="Gene3D" id="3.40.50.720">
    <property type="entry name" value="NAD(P)-binding Rossmann-like Domain"/>
    <property type="match status" value="1"/>
</dbReference>
<dbReference type="InterPro" id="IPR057326">
    <property type="entry name" value="KR_dom"/>
</dbReference>
<dbReference type="PRINTS" id="PR00081">
    <property type="entry name" value="GDHRDH"/>
</dbReference>
<evidence type="ECO:0000256" key="2">
    <source>
        <dbReference type="ARBA" id="ARBA00023002"/>
    </source>
</evidence>
<keyword evidence="2" id="KW-0560">Oxidoreductase</keyword>
<feature type="domain" description="Ketoreductase" evidence="3">
    <location>
        <begin position="32"/>
        <end position="223"/>
    </location>
</feature>
<evidence type="ECO:0000259" key="3">
    <source>
        <dbReference type="SMART" id="SM00822"/>
    </source>
</evidence>